<dbReference type="Proteomes" id="UP000782610">
    <property type="component" value="Unassembled WGS sequence"/>
</dbReference>
<evidence type="ECO:0000313" key="3">
    <source>
        <dbReference type="EMBL" id="MBI4922057.1"/>
    </source>
</evidence>
<evidence type="ECO:0000256" key="1">
    <source>
        <dbReference type="ARBA" id="ARBA00007689"/>
    </source>
</evidence>
<feature type="domain" description="YCII-related" evidence="2">
    <location>
        <begin position="1"/>
        <end position="111"/>
    </location>
</feature>
<dbReference type="PANTHER" id="PTHR35174:SF3">
    <property type="entry name" value="BLL7171 PROTEIN"/>
    <property type="match status" value="1"/>
</dbReference>
<dbReference type="InterPro" id="IPR011008">
    <property type="entry name" value="Dimeric_a/b-barrel"/>
</dbReference>
<comment type="similarity">
    <text evidence="1">Belongs to the YciI family.</text>
</comment>
<evidence type="ECO:0000259" key="2">
    <source>
        <dbReference type="Pfam" id="PF03795"/>
    </source>
</evidence>
<dbReference type="InterPro" id="IPR005545">
    <property type="entry name" value="YCII"/>
</dbReference>
<comment type="caution">
    <text evidence="3">The sequence shown here is derived from an EMBL/GenBank/DDBJ whole genome shotgun (WGS) entry which is preliminary data.</text>
</comment>
<dbReference type="PANTHER" id="PTHR35174">
    <property type="entry name" value="BLL7171 PROTEIN-RELATED"/>
    <property type="match status" value="1"/>
</dbReference>
<proteinExistence type="inferred from homology"/>
<dbReference type="EMBL" id="JACRAF010000027">
    <property type="protein sequence ID" value="MBI4922057.1"/>
    <property type="molecule type" value="Genomic_DNA"/>
</dbReference>
<evidence type="ECO:0000313" key="4">
    <source>
        <dbReference type="Proteomes" id="UP000782610"/>
    </source>
</evidence>
<reference evidence="3" key="1">
    <citation type="submission" date="2020-07" db="EMBL/GenBank/DDBJ databases">
        <title>Huge and variable diversity of episymbiotic CPR bacteria and DPANN archaea in groundwater ecosystems.</title>
        <authorList>
            <person name="He C.Y."/>
            <person name="Keren R."/>
            <person name="Whittaker M."/>
            <person name="Farag I.F."/>
            <person name="Doudna J."/>
            <person name="Cate J.H.D."/>
            <person name="Banfield J.F."/>
        </authorList>
    </citation>
    <scope>NUCLEOTIDE SEQUENCE</scope>
    <source>
        <strain evidence="3">NC_groundwater_1586_Pr3_B-0.1um_66_15</strain>
    </source>
</reference>
<dbReference type="SUPFAM" id="SSF54909">
    <property type="entry name" value="Dimeric alpha+beta barrel"/>
    <property type="match status" value="1"/>
</dbReference>
<dbReference type="Gene3D" id="3.30.70.1060">
    <property type="entry name" value="Dimeric alpha+beta barrel"/>
    <property type="match status" value="1"/>
</dbReference>
<accession>A0A933NZ19</accession>
<sequence length="118" mass="13154">MQFMLLLYADEKAGDAIPAAEMHAWMDKMYAYQATLEKAGAHVMNAGLARTYEATTVNLENGEMKVHDGPYAETKEQLGGFYIIEAADMQAAQKWAAQCPGALWGHIEVRPFSHYKPE</sequence>
<dbReference type="Pfam" id="PF03795">
    <property type="entry name" value="YCII"/>
    <property type="match status" value="1"/>
</dbReference>
<organism evidence="3 4">
    <name type="scientific">Devosia nanyangense</name>
    <dbReference type="NCBI Taxonomy" id="1228055"/>
    <lineage>
        <taxon>Bacteria</taxon>
        <taxon>Pseudomonadati</taxon>
        <taxon>Pseudomonadota</taxon>
        <taxon>Alphaproteobacteria</taxon>
        <taxon>Hyphomicrobiales</taxon>
        <taxon>Devosiaceae</taxon>
        <taxon>Devosia</taxon>
    </lineage>
</organism>
<name>A0A933NZ19_9HYPH</name>
<gene>
    <name evidence="3" type="ORF">HY834_09930</name>
</gene>
<dbReference type="AlphaFoldDB" id="A0A933NZ19"/>
<protein>
    <submittedName>
        <fullName evidence="3">YciI family protein</fullName>
    </submittedName>
</protein>